<protein>
    <submittedName>
        <fullName evidence="1">Uncharacterized protein</fullName>
    </submittedName>
</protein>
<evidence type="ECO:0000313" key="2">
    <source>
        <dbReference type="Proteomes" id="UP001058974"/>
    </source>
</evidence>
<dbReference type="PANTHER" id="PTHR33265:SF8">
    <property type="entry name" value="AVR9_CF-9 RAPIDLY ELICITED PROTEIN 146"/>
    <property type="match status" value="1"/>
</dbReference>
<reference evidence="1 2" key="1">
    <citation type="journal article" date="2022" name="Nat. Genet.">
        <title>Improved pea reference genome and pan-genome highlight genomic features and evolutionary characteristics.</title>
        <authorList>
            <person name="Yang T."/>
            <person name="Liu R."/>
            <person name="Luo Y."/>
            <person name="Hu S."/>
            <person name="Wang D."/>
            <person name="Wang C."/>
            <person name="Pandey M.K."/>
            <person name="Ge S."/>
            <person name="Xu Q."/>
            <person name="Li N."/>
            <person name="Li G."/>
            <person name="Huang Y."/>
            <person name="Saxena R.K."/>
            <person name="Ji Y."/>
            <person name="Li M."/>
            <person name="Yan X."/>
            <person name="He Y."/>
            <person name="Liu Y."/>
            <person name="Wang X."/>
            <person name="Xiang C."/>
            <person name="Varshney R.K."/>
            <person name="Ding H."/>
            <person name="Gao S."/>
            <person name="Zong X."/>
        </authorList>
    </citation>
    <scope>NUCLEOTIDE SEQUENCE [LARGE SCALE GENOMIC DNA]</scope>
    <source>
        <strain evidence="1 2">cv. Zhongwan 6</strain>
    </source>
</reference>
<dbReference type="Proteomes" id="UP001058974">
    <property type="component" value="Chromosome 5"/>
</dbReference>
<sequence length="104" mass="11966">MENNLPVISKRVWSLVRLAFIMTRKGISKGKLMMNLNMILKRHTKLAGKTVANLISHHPNHGGSISNRHSHQFTYSREYEFSCSNTPNHLFSIGKRHHSHKHNA</sequence>
<gene>
    <name evidence="1" type="ORF">KIW84_058159</name>
</gene>
<dbReference type="PANTHER" id="PTHR33265">
    <property type="entry name" value="AVR9/CF-9 RAPIDLY ELICITED PROTEIN-RELATED"/>
    <property type="match status" value="1"/>
</dbReference>
<keyword evidence="2" id="KW-1185">Reference proteome</keyword>
<dbReference type="EMBL" id="JAMSHJ010000005">
    <property type="protein sequence ID" value="KAI5413908.1"/>
    <property type="molecule type" value="Genomic_DNA"/>
</dbReference>
<evidence type="ECO:0000313" key="1">
    <source>
        <dbReference type="EMBL" id="KAI5413908.1"/>
    </source>
</evidence>
<comment type="caution">
    <text evidence="1">The sequence shown here is derived from an EMBL/GenBank/DDBJ whole genome shotgun (WGS) entry which is preliminary data.</text>
</comment>
<proteinExistence type="predicted"/>
<accession>A0A9D4X340</accession>
<feature type="non-terminal residue" evidence="1">
    <location>
        <position position="104"/>
    </location>
</feature>
<organism evidence="1 2">
    <name type="scientific">Pisum sativum</name>
    <name type="common">Garden pea</name>
    <name type="synonym">Lathyrus oleraceus</name>
    <dbReference type="NCBI Taxonomy" id="3888"/>
    <lineage>
        <taxon>Eukaryota</taxon>
        <taxon>Viridiplantae</taxon>
        <taxon>Streptophyta</taxon>
        <taxon>Embryophyta</taxon>
        <taxon>Tracheophyta</taxon>
        <taxon>Spermatophyta</taxon>
        <taxon>Magnoliopsida</taxon>
        <taxon>eudicotyledons</taxon>
        <taxon>Gunneridae</taxon>
        <taxon>Pentapetalae</taxon>
        <taxon>rosids</taxon>
        <taxon>fabids</taxon>
        <taxon>Fabales</taxon>
        <taxon>Fabaceae</taxon>
        <taxon>Papilionoideae</taxon>
        <taxon>50 kb inversion clade</taxon>
        <taxon>NPAAA clade</taxon>
        <taxon>Hologalegina</taxon>
        <taxon>IRL clade</taxon>
        <taxon>Fabeae</taxon>
        <taxon>Lathyrus</taxon>
    </lineage>
</organism>
<dbReference type="AlphaFoldDB" id="A0A9D4X340"/>
<name>A0A9D4X340_PEA</name>
<dbReference type="Gramene" id="Psat05G0815900-T1">
    <property type="protein sequence ID" value="KAI5413908.1"/>
    <property type="gene ID" value="KIW84_058159"/>
</dbReference>